<feature type="transmembrane region" description="Helical" evidence="9">
    <location>
        <begin position="115"/>
        <end position="135"/>
    </location>
</feature>
<comment type="caution">
    <text evidence="10">The sequence shown here is derived from an EMBL/GenBank/DDBJ whole genome shotgun (WGS) entry which is preliminary data.</text>
</comment>
<comment type="subcellular location">
    <subcellularLocation>
        <location evidence="9">Cell inner membrane</location>
        <topology evidence="9">Multi-pass membrane protein</topology>
    </subcellularLocation>
    <subcellularLocation>
        <location evidence="1">Cell membrane</location>
        <topology evidence="1">Multi-pass membrane protein</topology>
    </subcellularLocation>
</comment>
<keyword evidence="4" id="KW-1003">Cell membrane</keyword>
<dbReference type="GO" id="GO:0015190">
    <property type="term" value="F:L-leucine transmembrane transporter activity"/>
    <property type="evidence" value="ECO:0007669"/>
    <property type="project" value="TreeGrafter"/>
</dbReference>
<evidence type="ECO:0000313" key="11">
    <source>
        <dbReference type="Proteomes" id="UP000078286"/>
    </source>
</evidence>
<dbReference type="EMBL" id="LXEO01000042">
    <property type="protein sequence ID" value="OAT16400.1"/>
    <property type="molecule type" value="Genomic_DNA"/>
</dbReference>
<keyword evidence="5 9" id="KW-0812">Transmembrane</keyword>
<feature type="transmembrane region" description="Helical" evidence="9">
    <location>
        <begin position="39"/>
        <end position="62"/>
    </location>
</feature>
<comment type="similarity">
    <text evidence="2 9">Belongs to the branched chain amino acid transporter family.</text>
</comment>
<dbReference type="GO" id="GO:0015820">
    <property type="term" value="P:L-leucine transport"/>
    <property type="evidence" value="ECO:0007669"/>
    <property type="project" value="TreeGrafter"/>
</dbReference>
<protein>
    <recommendedName>
        <fullName evidence="9">Branched-chain amino acid transport system carrier protein</fullName>
    </recommendedName>
</protein>
<name>A0A1B7HL94_9ENTR</name>
<evidence type="ECO:0000256" key="5">
    <source>
        <dbReference type="ARBA" id="ARBA00022692"/>
    </source>
</evidence>
<keyword evidence="3 9" id="KW-0813">Transport</keyword>
<keyword evidence="11" id="KW-1185">Reference proteome</keyword>
<evidence type="ECO:0000256" key="2">
    <source>
        <dbReference type="ARBA" id="ARBA00008540"/>
    </source>
</evidence>
<dbReference type="Pfam" id="PF05525">
    <property type="entry name" value="Branch_AA_trans"/>
    <property type="match status" value="1"/>
</dbReference>
<dbReference type="GO" id="GO:0015188">
    <property type="term" value="F:L-isoleucine transmembrane transporter activity"/>
    <property type="evidence" value="ECO:0007669"/>
    <property type="project" value="TreeGrafter"/>
</dbReference>
<dbReference type="NCBIfam" id="TIGR00796">
    <property type="entry name" value="livcs"/>
    <property type="match status" value="1"/>
</dbReference>
<feature type="transmembrane region" description="Helical" evidence="9">
    <location>
        <begin position="402"/>
        <end position="420"/>
    </location>
</feature>
<feature type="transmembrane region" description="Helical" evidence="9">
    <location>
        <begin position="278"/>
        <end position="303"/>
    </location>
</feature>
<evidence type="ECO:0000256" key="3">
    <source>
        <dbReference type="ARBA" id="ARBA00022448"/>
    </source>
</evidence>
<dbReference type="GO" id="GO:0015818">
    <property type="term" value="P:isoleucine transport"/>
    <property type="evidence" value="ECO:0007669"/>
    <property type="project" value="TreeGrafter"/>
</dbReference>
<evidence type="ECO:0000256" key="1">
    <source>
        <dbReference type="ARBA" id="ARBA00004651"/>
    </source>
</evidence>
<evidence type="ECO:0000256" key="6">
    <source>
        <dbReference type="ARBA" id="ARBA00022970"/>
    </source>
</evidence>
<dbReference type="Proteomes" id="UP000078286">
    <property type="component" value="Unassembled WGS sequence"/>
</dbReference>
<keyword evidence="6 9" id="KW-0029">Amino-acid transport</keyword>
<reference evidence="10 11" key="1">
    <citation type="submission" date="2016-04" db="EMBL/GenBank/DDBJ databases">
        <title>ATOL: Assembling a taxonomically balanced genome-scale reconstruction of the evolutionary history of the Enterobacteriaceae.</title>
        <authorList>
            <person name="Plunkett G.III."/>
            <person name="Neeno-Eckwall E.C."/>
            <person name="Glasner J.D."/>
            <person name="Perna N.T."/>
        </authorList>
    </citation>
    <scope>NUCLEOTIDE SEQUENCE [LARGE SCALE GENOMIC DNA]</scope>
    <source>
        <strain evidence="10 11">ATCC 51607</strain>
    </source>
</reference>
<gene>
    <name evidence="10" type="ORF">M979_2729</name>
</gene>
<evidence type="ECO:0000256" key="4">
    <source>
        <dbReference type="ARBA" id="ARBA00022475"/>
    </source>
</evidence>
<feature type="transmembrane region" description="Helical" evidence="9">
    <location>
        <begin position="147"/>
        <end position="168"/>
    </location>
</feature>
<dbReference type="RefSeq" id="WP_064555259.1">
    <property type="nucleotide sequence ID" value="NZ_LXEO01000042.1"/>
</dbReference>
<evidence type="ECO:0000313" key="10">
    <source>
        <dbReference type="EMBL" id="OAT16400.1"/>
    </source>
</evidence>
<sequence length="427" mass="45758">MKLKKSEVITLGLMTFALFVGAGNIIFPPFIGMQAGNNLWFAVSGFLITGVGLPVLAIIAMANKNGSLEALTAPAGKIFGLILTLICYLALGPLFGSPRTATVSYEIGVAPATHGALSLHLFSVLFFIAVVLCSLNPSKLVTIVGKYLSPIKVVLLIILGIYAFWNPANNELITTPEYVAMPFSRGMINGYLTMDTLAALVFAVIIITAIRQRGVSRSSLITRYSVITSLIAGLGLVYVYISLFYLGAHSHFLAPNATNGAVVLQSFIAYSFGYKGTVFLAVIITLACLVTGIGLTSACAGYLHQILRLNYKLLVIILAGISCAISNIGLTEVIKFSVPALTAIYPPFIVLVLIGLTKHAPKNICFPPLLVSFVLGIIQSIVPDELTPDFIKCLPFYNESMGRIIPTISMFIVTWAITTIRAKNASR</sequence>
<dbReference type="GO" id="GO:0005304">
    <property type="term" value="F:L-valine transmembrane transporter activity"/>
    <property type="evidence" value="ECO:0007669"/>
    <property type="project" value="TreeGrafter"/>
</dbReference>
<evidence type="ECO:0000256" key="9">
    <source>
        <dbReference type="RuleBase" id="RU362122"/>
    </source>
</evidence>
<keyword evidence="7 9" id="KW-1133">Transmembrane helix</keyword>
<feature type="transmembrane region" description="Helical" evidence="9">
    <location>
        <begin position="364"/>
        <end position="382"/>
    </location>
</feature>
<feature type="transmembrane region" description="Helical" evidence="9">
    <location>
        <begin position="74"/>
        <end position="95"/>
    </location>
</feature>
<feature type="transmembrane region" description="Helical" evidence="9">
    <location>
        <begin position="222"/>
        <end position="246"/>
    </location>
</feature>
<dbReference type="AlphaFoldDB" id="A0A1B7HL94"/>
<feature type="transmembrane region" description="Helical" evidence="9">
    <location>
        <begin position="336"/>
        <end position="357"/>
    </location>
</feature>
<feature type="transmembrane region" description="Helical" evidence="9">
    <location>
        <begin position="7"/>
        <end position="27"/>
    </location>
</feature>
<proteinExistence type="inferred from homology"/>
<organism evidence="10 11">
    <name type="scientific">Buttiauxella noackiae ATCC 51607</name>
    <dbReference type="NCBI Taxonomy" id="1354255"/>
    <lineage>
        <taxon>Bacteria</taxon>
        <taxon>Pseudomonadati</taxon>
        <taxon>Pseudomonadota</taxon>
        <taxon>Gammaproteobacteria</taxon>
        <taxon>Enterobacterales</taxon>
        <taxon>Enterobacteriaceae</taxon>
        <taxon>Buttiauxella</taxon>
    </lineage>
</organism>
<dbReference type="PATRIC" id="fig|1354255.3.peg.2807"/>
<dbReference type="GO" id="GO:0005886">
    <property type="term" value="C:plasma membrane"/>
    <property type="evidence" value="ECO:0007669"/>
    <property type="project" value="UniProtKB-SubCell"/>
</dbReference>
<evidence type="ECO:0000256" key="7">
    <source>
        <dbReference type="ARBA" id="ARBA00022989"/>
    </source>
</evidence>
<dbReference type="PANTHER" id="PTHR30588">
    <property type="entry name" value="BRANCHED-CHAIN AMINO ACID TRANSPORT SYSTEM 2 CARRIER PROTEIN"/>
    <property type="match status" value="1"/>
</dbReference>
<feature type="transmembrane region" description="Helical" evidence="9">
    <location>
        <begin position="188"/>
        <end position="210"/>
    </location>
</feature>
<feature type="transmembrane region" description="Helical" evidence="9">
    <location>
        <begin position="310"/>
        <end position="330"/>
    </location>
</feature>
<comment type="function">
    <text evidence="9">Component of the transport system for branched-chain amino acids.</text>
</comment>
<accession>A0A1B7HL94</accession>
<keyword evidence="8 9" id="KW-0472">Membrane</keyword>
<evidence type="ECO:0000256" key="8">
    <source>
        <dbReference type="ARBA" id="ARBA00023136"/>
    </source>
</evidence>
<dbReference type="PANTHER" id="PTHR30588:SF0">
    <property type="entry name" value="BRANCHED-CHAIN AMINO ACID PERMEASE BRNQ"/>
    <property type="match status" value="1"/>
</dbReference>
<dbReference type="InterPro" id="IPR004685">
    <property type="entry name" value="Brnchd-chn_aa_trnsp_Livcs"/>
</dbReference>